<protein>
    <submittedName>
        <fullName evidence="2">Uncharacterized protein</fullName>
    </submittedName>
</protein>
<accession>A0A392VBJ5</accession>
<reference evidence="2 3" key="1">
    <citation type="journal article" date="2018" name="Front. Plant Sci.">
        <title>Red Clover (Trifolium pratense) and Zigzag Clover (T. medium) - A Picture of Genomic Similarities and Differences.</title>
        <authorList>
            <person name="Dluhosova J."/>
            <person name="Istvanek J."/>
            <person name="Nedelnik J."/>
            <person name="Repkova J."/>
        </authorList>
    </citation>
    <scope>NUCLEOTIDE SEQUENCE [LARGE SCALE GENOMIC DNA]</scope>
    <source>
        <strain evidence="3">cv. 10/8</strain>
        <tissue evidence="2">Leaf</tissue>
    </source>
</reference>
<keyword evidence="3" id="KW-1185">Reference proteome</keyword>
<dbReference type="Proteomes" id="UP000265520">
    <property type="component" value="Unassembled WGS sequence"/>
</dbReference>
<dbReference type="EMBL" id="LXQA011099291">
    <property type="protein sequence ID" value="MCI84783.1"/>
    <property type="molecule type" value="Genomic_DNA"/>
</dbReference>
<proteinExistence type="predicted"/>
<evidence type="ECO:0000313" key="3">
    <source>
        <dbReference type="Proteomes" id="UP000265520"/>
    </source>
</evidence>
<feature type="non-terminal residue" evidence="2">
    <location>
        <position position="1"/>
    </location>
</feature>
<dbReference type="AlphaFoldDB" id="A0A392VBJ5"/>
<organism evidence="2 3">
    <name type="scientific">Trifolium medium</name>
    <dbReference type="NCBI Taxonomy" id="97028"/>
    <lineage>
        <taxon>Eukaryota</taxon>
        <taxon>Viridiplantae</taxon>
        <taxon>Streptophyta</taxon>
        <taxon>Embryophyta</taxon>
        <taxon>Tracheophyta</taxon>
        <taxon>Spermatophyta</taxon>
        <taxon>Magnoliopsida</taxon>
        <taxon>eudicotyledons</taxon>
        <taxon>Gunneridae</taxon>
        <taxon>Pentapetalae</taxon>
        <taxon>rosids</taxon>
        <taxon>fabids</taxon>
        <taxon>Fabales</taxon>
        <taxon>Fabaceae</taxon>
        <taxon>Papilionoideae</taxon>
        <taxon>50 kb inversion clade</taxon>
        <taxon>NPAAA clade</taxon>
        <taxon>Hologalegina</taxon>
        <taxon>IRL clade</taxon>
        <taxon>Trifolieae</taxon>
        <taxon>Trifolium</taxon>
    </lineage>
</organism>
<name>A0A392VBJ5_9FABA</name>
<comment type="caution">
    <text evidence="2">The sequence shown here is derived from an EMBL/GenBank/DDBJ whole genome shotgun (WGS) entry which is preliminary data.</text>
</comment>
<sequence>GGISEDGRGTAVDEHEAGEGVGEGKCRVVCSVCVSEIGK</sequence>
<evidence type="ECO:0000256" key="1">
    <source>
        <dbReference type="SAM" id="MobiDB-lite"/>
    </source>
</evidence>
<feature type="region of interest" description="Disordered" evidence="1">
    <location>
        <begin position="1"/>
        <end position="21"/>
    </location>
</feature>
<evidence type="ECO:0000313" key="2">
    <source>
        <dbReference type="EMBL" id="MCI84783.1"/>
    </source>
</evidence>